<protein>
    <submittedName>
        <fullName evidence="2">Uncharacterized protein</fullName>
    </submittedName>
</protein>
<gene>
    <name evidence="2" type="ORF">C1H46_044803</name>
</gene>
<reference evidence="2 3" key="1">
    <citation type="journal article" date="2019" name="G3 (Bethesda)">
        <title>Sequencing of a Wild Apple (Malus baccata) Genome Unravels the Differences Between Cultivated and Wild Apple Species Regarding Disease Resistance and Cold Tolerance.</title>
        <authorList>
            <person name="Chen X."/>
        </authorList>
    </citation>
    <scope>NUCLEOTIDE SEQUENCE [LARGE SCALE GENOMIC DNA]</scope>
    <source>
        <strain evidence="3">cv. Shandingzi</strain>
        <tissue evidence="2">Leaves</tissue>
    </source>
</reference>
<organism evidence="2 3">
    <name type="scientific">Malus baccata</name>
    <name type="common">Siberian crab apple</name>
    <name type="synonym">Pyrus baccata</name>
    <dbReference type="NCBI Taxonomy" id="106549"/>
    <lineage>
        <taxon>Eukaryota</taxon>
        <taxon>Viridiplantae</taxon>
        <taxon>Streptophyta</taxon>
        <taxon>Embryophyta</taxon>
        <taxon>Tracheophyta</taxon>
        <taxon>Spermatophyta</taxon>
        <taxon>Magnoliopsida</taxon>
        <taxon>eudicotyledons</taxon>
        <taxon>Gunneridae</taxon>
        <taxon>Pentapetalae</taxon>
        <taxon>rosids</taxon>
        <taxon>fabids</taxon>
        <taxon>Rosales</taxon>
        <taxon>Rosaceae</taxon>
        <taxon>Amygdaloideae</taxon>
        <taxon>Maleae</taxon>
        <taxon>Malus</taxon>
    </lineage>
</organism>
<dbReference type="AlphaFoldDB" id="A0A540K614"/>
<name>A0A540K614_MALBA</name>
<proteinExistence type="predicted"/>
<evidence type="ECO:0000313" key="3">
    <source>
        <dbReference type="Proteomes" id="UP000315295"/>
    </source>
</evidence>
<comment type="caution">
    <text evidence="2">The sequence shown here is derived from an EMBL/GenBank/DDBJ whole genome shotgun (WGS) entry which is preliminary data.</text>
</comment>
<accession>A0A540K614</accession>
<dbReference type="Proteomes" id="UP000315295">
    <property type="component" value="Unassembled WGS sequence"/>
</dbReference>
<dbReference type="EMBL" id="VIEB01002868">
    <property type="protein sequence ID" value="TQD69664.1"/>
    <property type="molecule type" value="Genomic_DNA"/>
</dbReference>
<sequence length="156" mass="17816">MPDHVLDDIWKKVTECSEANKSNHAHGDAPRQTGRISFAQLKHEREGRDNGTVEHVYKNKTKKTKDDDIDLFDEESGSIIDTIRDEVEREYKTNIDALKAKHECEIEDLRSKYSEVNSKLHLVMTHIGFHVNTTPSESGHALNTSSHQQETYGSNE</sequence>
<evidence type="ECO:0000313" key="2">
    <source>
        <dbReference type="EMBL" id="TQD69664.1"/>
    </source>
</evidence>
<keyword evidence="3" id="KW-1185">Reference proteome</keyword>
<feature type="region of interest" description="Disordered" evidence="1">
    <location>
        <begin position="134"/>
        <end position="156"/>
    </location>
</feature>
<evidence type="ECO:0000256" key="1">
    <source>
        <dbReference type="SAM" id="MobiDB-lite"/>
    </source>
</evidence>